<dbReference type="FunFam" id="3.30.40.10:FF:000318">
    <property type="entry name" value="E3 ubiquitin-protein ligase MARCH4"/>
    <property type="match status" value="1"/>
</dbReference>
<dbReference type="AlphaFoldDB" id="A0AAV9CW99"/>
<protein>
    <recommendedName>
        <fullName evidence="5">RING-CH-type domain-containing protein</fullName>
    </recommendedName>
</protein>
<gene>
    <name evidence="6" type="ORF">QJS10_CPB17g01127</name>
</gene>
<dbReference type="SUPFAM" id="SSF57850">
    <property type="entry name" value="RING/U-box"/>
    <property type="match status" value="1"/>
</dbReference>
<evidence type="ECO:0000256" key="3">
    <source>
        <dbReference type="ARBA" id="ARBA00022833"/>
    </source>
</evidence>
<dbReference type="Pfam" id="PF12428">
    <property type="entry name" value="DUF3675"/>
    <property type="match status" value="1"/>
</dbReference>
<evidence type="ECO:0000313" key="7">
    <source>
        <dbReference type="Proteomes" id="UP001180020"/>
    </source>
</evidence>
<keyword evidence="1" id="KW-0479">Metal-binding</keyword>
<dbReference type="Pfam" id="PF12906">
    <property type="entry name" value="RINGv"/>
    <property type="match status" value="1"/>
</dbReference>
<evidence type="ECO:0000313" key="6">
    <source>
        <dbReference type="EMBL" id="KAK1293466.1"/>
    </source>
</evidence>
<evidence type="ECO:0000256" key="2">
    <source>
        <dbReference type="ARBA" id="ARBA00022771"/>
    </source>
</evidence>
<feature type="transmembrane region" description="Helical" evidence="4">
    <location>
        <begin position="149"/>
        <end position="168"/>
    </location>
</feature>
<keyword evidence="2" id="KW-0863">Zinc-finger</keyword>
<dbReference type="PROSITE" id="PS51292">
    <property type="entry name" value="ZF_RING_CH"/>
    <property type="match status" value="1"/>
</dbReference>
<dbReference type="GO" id="GO:0004842">
    <property type="term" value="F:ubiquitin-protein transferase activity"/>
    <property type="evidence" value="ECO:0007669"/>
    <property type="project" value="TreeGrafter"/>
</dbReference>
<feature type="transmembrane region" description="Helical" evidence="4">
    <location>
        <begin position="174"/>
        <end position="196"/>
    </location>
</feature>
<organism evidence="6 7">
    <name type="scientific">Acorus calamus</name>
    <name type="common">Sweet flag</name>
    <dbReference type="NCBI Taxonomy" id="4465"/>
    <lineage>
        <taxon>Eukaryota</taxon>
        <taxon>Viridiplantae</taxon>
        <taxon>Streptophyta</taxon>
        <taxon>Embryophyta</taxon>
        <taxon>Tracheophyta</taxon>
        <taxon>Spermatophyta</taxon>
        <taxon>Magnoliopsida</taxon>
        <taxon>Liliopsida</taxon>
        <taxon>Acoraceae</taxon>
        <taxon>Acorus</taxon>
    </lineage>
</organism>
<dbReference type="Gene3D" id="3.30.40.10">
    <property type="entry name" value="Zinc/RING finger domain, C3HC4 (zinc finger)"/>
    <property type="match status" value="1"/>
</dbReference>
<keyword evidence="4" id="KW-0472">Membrane</keyword>
<dbReference type="PANTHER" id="PTHR23012:SF180">
    <property type="entry name" value="RING_FYVE_PHD ZINC FINGER SUPERFAMILY PROTEIN"/>
    <property type="match status" value="1"/>
</dbReference>
<proteinExistence type="predicted"/>
<dbReference type="Proteomes" id="UP001180020">
    <property type="component" value="Unassembled WGS sequence"/>
</dbReference>
<dbReference type="InterPro" id="IPR033275">
    <property type="entry name" value="MARCH-like"/>
</dbReference>
<dbReference type="SMART" id="SM00744">
    <property type="entry name" value="RINGv"/>
    <property type="match status" value="1"/>
</dbReference>
<reference evidence="6" key="2">
    <citation type="submission" date="2023-06" db="EMBL/GenBank/DDBJ databases">
        <authorList>
            <person name="Ma L."/>
            <person name="Liu K.-W."/>
            <person name="Li Z."/>
            <person name="Hsiao Y.-Y."/>
            <person name="Qi Y."/>
            <person name="Fu T."/>
            <person name="Tang G."/>
            <person name="Zhang D."/>
            <person name="Sun W.-H."/>
            <person name="Liu D.-K."/>
            <person name="Li Y."/>
            <person name="Chen G.-Z."/>
            <person name="Liu X.-D."/>
            <person name="Liao X.-Y."/>
            <person name="Jiang Y.-T."/>
            <person name="Yu X."/>
            <person name="Hao Y."/>
            <person name="Huang J."/>
            <person name="Zhao X.-W."/>
            <person name="Ke S."/>
            <person name="Chen Y.-Y."/>
            <person name="Wu W.-L."/>
            <person name="Hsu J.-L."/>
            <person name="Lin Y.-F."/>
            <person name="Huang M.-D."/>
            <person name="Li C.-Y."/>
            <person name="Huang L."/>
            <person name="Wang Z.-W."/>
            <person name="Zhao X."/>
            <person name="Zhong W.-Y."/>
            <person name="Peng D.-H."/>
            <person name="Ahmad S."/>
            <person name="Lan S."/>
            <person name="Zhang J.-S."/>
            <person name="Tsai W.-C."/>
            <person name="Van De Peer Y."/>
            <person name="Liu Z.-J."/>
        </authorList>
    </citation>
    <scope>NUCLEOTIDE SEQUENCE</scope>
    <source>
        <strain evidence="6">CP</strain>
        <tissue evidence="6">Leaves</tissue>
    </source>
</reference>
<keyword evidence="4" id="KW-1133">Transmembrane helix</keyword>
<accession>A0AAV9CW99</accession>
<dbReference type="InterPro" id="IPR013083">
    <property type="entry name" value="Znf_RING/FYVE/PHD"/>
</dbReference>
<evidence type="ECO:0000259" key="5">
    <source>
        <dbReference type="PROSITE" id="PS51292"/>
    </source>
</evidence>
<feature type="domain" description="RING-CH-type" evidence="5">
    <location>
        <begin position="15"/>
        <end position="86"/>
    </location>
</feature>
<evidence type="ECO:0000256" key="4">
    <source>
        <dbReference type="SAM" id="Phobius"/>
    </source>
</evidence>
<keyword evidence="7" id="KW-1185">Reference proteome</keyword>
<dbReference type="PANTHER" id="PTHR23012">
    <property type="entry name" value="RING/FYVE/PHD ZINC FINGER DOMAIN-CONTAINING"/>
    <property type="match status" value="1"/>
</dbReference>
<dbReference type="InterPro" id="IPR022143">
    <property type="entry name" value="DUF3675"/>
</dbReference>
<name>A0AAV9CW99_ACOCL</name>
<dbReference type="GO" id="GO:0016567">
    <property type="term" value="P:protein ubiquitination"/>
    <property type="evidence" value="ECO:0007669"/>
    <property type="project" value="TreeGrafter"/>
</dbReference>
<dbReference type="CDD" id="cd16495">
    <property type="entry name" value="RING_CH-C4HC3_MARCH"/>
    <property type="match status" value="1"/>
</dbReference>
<sequence length="233" mass="26506">MRGEEETLLVEEGQVLSYSIRLCRICHEEEIEFGGGEGKEENSTSMESPCACSGSLKFAHRDCIQRWCDEKGNTICEICLQNFEPGYTIPKKFQLGDVAVTIRDSLAVPRENYEPQRPDSTPATAEHELDRRPECTIASDSTTSCCRSMAFTFTMLLLARHLISVLAISADQYALTLFTMFVLRACGIILPMYIIMKIITLSRQWQLEHQQLMHETREDVEGEQPEHIIQIHS</sequence>
<evidence type="ECO:0000256" key="1">
    <source>
        <dbReference type="ARBA" id="ARBA00022723"/>
    </source>
</evidence>
<comment type="caution">
    <text evidence="6">The sequence shown here is derived from an EMBL/GenBank/DDBJ whole genome shotgun (WGS) entry which is preliminary data.</text>
</comment>
<dbReference type="GO" id="GO:0016020">
    <property type="term" value="C:membrane"/>
    <property type="evidence" value="ECO:0007669"/>
    <property type="project" value="TreeGrafter"/>
</dbReference>
<keyword evidence="3" id="KW-0862">Zinc</keyword>
<reference evidence="6" key="1">
    <citation type="journal article" date="2023" name="Nat. Commun.">
        <title>Diploid and tetraploid genomes of Acorus and the evolution of monocots.</title>
        <authorList>
            <person name="Ma L."/>
            <person name="Liu K.W."/>
            <person name="Li Z."/>
            <person name="Hsiao Y.Y."/>
            <person name="Qi Y."/>
            <person name="Fu T."/>
            <person name="Tang G.D."/>
            <person name="Zhang D."/>
            <person name="Sun W.H."/>
            <person name="Liu D.K."/>
            <person name="Li Y."/>
            <person name="Chen G.Z."/>
            <person name="Liu X.D."/>
            <person name="Liao X.Y."/>
            <person name="Jiang Y.T."/>
            <person name="Yu X."/>
            <person name="Hao Y."/>
            <person name="Huang J."/>
            <person name="Zhao X.W."/>
            <person name="Ke S."/>
            <person name="Chen Y.Y."/>
            <person name="Wu W.L."/>
            <person name="Hsu J.L."/>
            <person name="Lin Y.F."/>
            <person name="Huang M.D."/>
            <person name="Li C.Y."/>
            <person name="Huang L."/>
            <person name="Wang Z.W."/>
            <person name="Zhao X."/>
            <person name="Zhong W.Y."/>
            <person name="Peng D.H."/>
            <person name="Ahmad S."/>
            <person name="Lan S."/>
            <person name="Zhang J.S."/>
            <person name="Tsai W.C."/>
            <person name="Van de Peer Y."/>
            <person name="Liu Z.J."/>
        </authorList>
    </citation>
    <scope>NUCLEOTIDE SEQUENCE</scope>
    <source>
        <strain evidence="6">CP</strain>
    </source>
</reference>
<dbReference type="InterPro" id="IPR011016">
    <property type="entry name" value="Znf_RING-CH"/>
</dbReference>
<keyword evidence="4" id="KW-0812">Transmembrane</keyword>
<dbReference type="EMBL" id="JAUJYO010000017">
    <property type="protein sequence ID" value="KAK1293466.1"/>
    <property type="molecule type" value="Genomic_DNA"/>
</dbReference>
<dbReference type="GO" id="GO:0008270">
    <property type="term" value="F:zinc ion binding"/>
    <property type="evidence" value="ECO:0007669"/>
    <property type="project" value="UniProtKB-KW"/>
</dbReference>